<dbReference type="Pfam" id="PF09614">
    <property type="entry name" value="Cas_Csy2"/>
    <property type="match status" value="1"/>
</dbReference>
<evidence type="ECO:0008006" key="3">
    <source>
        <dbReference type="Google" id="ProtNLM"/>
    </source>
</evidence>
<organism evidence="1 2">
    <name type="scientific">Moritella viscosa</name>
    <dbReference type="NCBI Taxonomy" id="80854"/>
    <lineage>
        <taxon>Bacteria</taxon>
        <taxon>Pseudomonadati</taxon>
        <taxon>Pseudomonadota</taxon>
        <taxon>Gammaproteobacteria</taxon>
        <taxon>Alteromonadales</taxon>
        <taxon>Moritellaceae</taxon>
        <taxon>Moritella</taxon>
    </lineage>
</organism>
<sequence length="306" mass="34515">MSNNIKKLILLPHIKVHNANALSSPFTIGFPAMTAWLGAVHALQRKLNQDGFTHLVFNATGVISHECNLQTYKGVGDYVHSIIGTGNPLDKTGSRSAFIEEARCHLDVSLLIEFSGIDKEQEESVQDRISHHLNSRMKMAGGDIKSFYSPSFHRVEEGNKKDLVKVTRQLMPGYAIVERRDLMVEAMDAGQDAMDALIENLVIKHRCEKSDDQVNWSSGRQSKGWIVPIATGFHGITDLGQAKNQRNPETPHRFAESIVTLGEFKMPYRVTSIDELLWQYSVNAENNLYLCEQIKEQPSDEWAEFY</sequence>
<accession>A0ABY1HJC7</accession>
<dbReference type="EMBL" id="FPLJ01000106">
    <property type="protein sequence ID" value="SGZ01263.1"/>
    <property type="molecule type" value="Genomic_DNA"/>
</dbReference>
<dbReference type="RefSeq" id="WP_075473508.1">
    <property type="nucleotide sequence ID" value="NZ_CAWQZC010000005.1"/>
</dbReference>
<reference evidence="1 2" key="1">
    <citation type="submission" date="2016-11" db="EMBL/GenBank/DDBJ databases">
        <authorList>
            <person name="Klemetsen T."/>
        </authorList>
    </citation>
    <scope>NUCLEOTIDE SEQUENCE [LARGE SCALE GENOMIC DNA]</scope>
    <source>
        <strain evidence="1">MT 2528</strain>
    </source>
</reference>
<comment type="caution">
    <text evidence="1">The sequence shown here is derived from an EMBL/GenBank/DDBJ whole genome shotgun (WGS) entry which is preliminary data.</text>
</comment>
<gene>
    <name evidence="1" type="ORF">MT2528_4196</name>
</gene>
<dbReference type="Proteomes" id="UP000182660">
    <property type="component" value="Unassembled WGS sequence"/>
</dbReference>
<dbReference type="NCBIfam" id="TIGR02565">
    <property type="entry name" value="cas_Csy2"/>
    <property type="match status" value="1"/>
</dbReference>
<evidence type="ECO:0000313" key="2">
    <source>
        <dbReference type="Proteomes" id="UP000182660"/>
    </source>
</evidence>
<protein>
    <recommendedName>
        <fullName evidence="3">Type I-F CRISPR-associated protein Csy2</fullName>
    </recommendedName>
</protein>
<proteinExistence type="predicted"/>
<dbReference type="GeneID" id="61297977"/>
<keyword evidence="2" id="KW-1185">Reference proteome</keyword>
<evidence type="ECO:0000313" key="1">
    <source>
        <dbReference type="EMBL" id="SGZ01263.1"/>
    </source>
</evidence>
<dbReference type="CDD" id="cd09736">
    <property type="entry name" value="Csy2_I-F"/>
    <property type="match status" value="1"/>
</dbReference>
<name>A0ABY1HJC7_9GAMM</name>
<dbReference type="InterPro" id="IPR013398">
    <property type="entry name" value="CRISPR-assoc_prot_Csy2"/>
</dbReference>